<comment type="caution">
    <text evidence="4">The sequence shown here is derived from an EMBL/GenBank/DDBJ whole genome shotgun (WGS) entry which is preliminary data.</text>
</comment>
<dbReference type="Gene3D" id="3.40.50.410">
    <property type="entry name" value="von Willebrand factor, type A domain"/>
    <property type="match status" value="1"/>
</dbReference>
<evidence type="ECO:0000313" key="4">
    <source>
        <dbReference type="EMBL" id="TMS34440.1"/>
    </source>
</evidence>
<dbReference type="InterPro" id="IPR002035">
    <property type="entry name" value="VWF_A"/>
</dbReference>
<reference evidence="4 5" key="1">
    <citation type="journal article" date="2015" name="Genome Biol.">
        <title>Comparative genomics of Steinernema reveals deeply conserved gene regulatory networks.</title>
        <authorList>
            <person name="Dillman A.R."/>
            <person name="Macchietto M."/>
            <person name="Porter C.F."/>
            <person name="Rogers A."/>
            <person name="Williams B."/>
            <person name="Antoshechkin I."/>
            <person name="Lee M.M."/>
            <person name="Goodwin Z."/>
            <person name="Lu X."/>
            <person name="Lewis E.E."/>
            <person name="Goodrich-Blair H."/>
            <person name="Stock S.P."/>
            <person name="Adams B.J."/>
            <person name="Sternberg P.W."/>
            <person name="Mortazavi A."/>
        </authorList>
    </citation>
    <scope>NUCLEOTIDE SEQUENCE [LARGE SCALE GENOMIC DNA]</scope>
    <source>
        <strain evidence="4 5">ALL</strain>
    </source>
</reference>
<evidence type="ECO:0000256" key="1">
    <source>
        <dbReference type="SAM" id="MobiDB-lite"/>
    </source>
</evidence>
<reference evidence="4 5" key="2">
    <citation type="journal article" date="2019" name="G3 (Bethesda)">
        <title>Hybrid Assembly of the Genome of the Entomopathogenic Nematode Steinernema carpocapsae Identifies the X-Chromosome.</title>
        <authorList>
            <person name="Serra L."/>
            <person name="Macchietto M."/>
            <person name="Macias-Munoz A."/>
            <person name="McGill C.J."/>
            <person name="Rodriguez I.M."/>
            <person name="Rodriguez B."/>
            <person name="Murad R."/>
            <person name="Mortazavi A."/>
        </authorList>
    </citation>
    <scope>NUCLEOTIDE SEQUENCE [LARGE SCALE GENOMIC DNA]</scope>
    <source>
        <strain evidence="4 5">ALL</strain>
    </source>
</reference>
<dbReference type="CDD" id="cd00198">
    <property type="entry name" value="vWFA"/>
    <property type="match status" value="1"/>
</dbReference>
<dbReference type="Proteomes" id="UP000298663">
    <property type="component" value="Unassembled WGS sequence"/>
</dbReference>
<feature type="region of interest" description="Disordered" evidence="1">
    <location>
        <begin position="134"/>
        <end position="221"/>
    </location>
</feature>
<dbReference type="PROSITE" id="PS50234">
    <property type="entry name" value="VWFA"/>
    <property type="match status" value="1"/>
</dbReference>
<dbReference type="InterPro" id="IPR036465">
    <property type="entry name" value="vWFA_dom_sf"/>
</dbReference>
<feature type="compositionally biased region" description="Low complexity" evidence="1">
    <location>
        <begin position="148"/>
        <end position="165"/>
    </location>
</feature>
<gene>
    <name evidence="4" type="ORF">L596_002033</name>
</gene>
<dbReference type="SMART" id="SM00327">
    <property type="entry name" value="VWA"/>
    <property type="match status" value="1"/>
</dbReference>
<keyword evidence="2" id="KW-0472">Membrane</keyword>
<feature type="domain" description="VWFA" evidence="3">
    <location>
        <begin position="479"/>
        <end position="668"/>
    </location>
</feature>
<evidence type="ECO:0000259" key="3">
    <source>
        <dbReference type="PROSITE" id="PS50234"/>
    </source>
</evidence>
<protein>
    <recommendedName>
        <fullName evidence="3">VWFA domain-containing protein</fullName>
    </recommendedName>
</protein>
<name>A0A4U8UMV9_STECR</name>
<keyword evidence="5" id="KW-1185">Reference proteome</keyword>
<keyword evidence="2" id="KW-0812">Transmembrane</keyword>
<feature type="transmembrane region" description="Helical" evidence="2">
    <location>
        <begin position="12"/>
        <end position="33"/>
    </location>
</feature>
<dbReference type="SUPFAM" id="SSF53300">
    <property type="entry name" value="vWA-like"/>
    <property type="match status" value="1"/>
</dbReference>
<accession>A0A4U8UMV9</accession>
<evidence type="ECO:0000313" key="5">
    <source>
        <dbReference type="Proteomes" id="UP000298663"/>
    </source>
</evidence>
<dbReference type="Pfam" id="PF00092">
    <property type="entry name" value="VWA"/>
    <property type="match status" value="1"/>
</dbReference>
<keyword evidence="2" id="KW-1133">Transmembrane helix</keyword>
<organism evidence="4 5">
    <name type="scientific">Steinernema carpocapsae</name>
    <name type="common">Entomopathogenic nematode</name>
    <dbReference type="NCBI Taxonomy" id="34508"/>
    <lineage>
        <taxon>Eukaryota</taxon>
        <taxon>Metazoa</taxon>
        <taxon>Ecdysozoa</taxon>
        <taxon>Nematoda</taxon>
        <taxon>Chromadorea</taxon>
        <taxon>Rhabditida</taxon>
        <taxon>Tylenchina</taxon>
        <taxon>Panagrolaimomorpha</taxon>
        <taxon>Strongyloidoidea</taxon>
        <taxon>Steinernematidae</taxon>
        <taxon>Steinernema</taxon>
    </lineage>
</organism>
<dbReference type="EMBL" id="AZBU02000001">
    <property type="protein sequence ID" value="TMS34440.1"/>
    <property type="molecule type" value="Genomic_DNA"/>
</dbReference>
<dbReference type="AlphaFoldDB" id="A0A4U8UMV9"/>
<evidence type="ECO:0000256" key="2">
    <source>
        <dbReference type="SAM" id="Phobius"/>
    </source>
</evidence>
<feature type="compositionally biased region" description="Polar residues" evidence="1">
    <location>
        <begin position="170"/>
        <end position="217"/>
    </location>
</feature>
<proteinExistence type="predicted"/>
<sequence>MVPQEKQRLVTIGLGISTAIFAILFIVFVSLYATKTCKTCHDLQPGAGFLIEKHGEAPNSWDYSNDFKKQISDQYGELYYFNSNKKTSALTAFVVLQKGKKVTVSELEKFLNEKLKPGKSFLGEAEAEDAKFHVSDGNDVPYPSCSLTPQTTPSTTTVTTTTSVTKPEKQSTVSGPTSPHSQTSPATSTSGHSGSPNTPSTPAATVCPSSHAPTQPHQLEGQCHGVTSDIIFIADVLAPRNTADTVEDKFDSYKKSIKALASALTLSRTTSRIVVIPVNDKAEISHSIVYVESNDEKELEEYFDKVFNVTDVVDNDRYNPIHMISAFESIFLNNDSRPYVNTHVVVLADHFIADISVHDHLRLPYNHHTDSNRYLVSAIETKTPQTISASMNYFVTSDAFKLQVDSLSTSTTDVTAFLQRIVCNHATDAADPPPHEPPYTTTTLKPVKKGIKKPQFEVEEFAAAATTTPKPDPSCERFDILILIDVSESMDPGICKKVRAYLVNDLPNAYSADKNNYAVMTFADVNNVLIPFSTATTDADFKKKMASLSCNGDDLQNGSRLGNALEAAADMLSKQAESSNKNQVVITFTDGKPMGVPDKNAYHEADILHQITNTTIFVGTAGDNGVEFPNNVNFTLLDELAEGSHWVYRDVDEAKTGYNSSLPLVDALAAKFPCSSPYCKQVLYVMEITEITWDSTHQSLHTLRQLTETFTTADPDAQFTVIGYSERTSIIALQEPAAKIYELLHKLHDKNFYETIVSANHHVSDHIGTNDISHGIEAATKQLQYFYTQNENTSPSVVFAVETRGENKTFTLGKELDDSVKAFGKQIFDKNQLFGLDMTVSDNRSAQADTVFWPIFGHNYFPINKDTKQPPDFIGLDQNKINSIGASFGKESCQGVPKTVCDNTFNLVVVFDISSSKENMDLLVKNIVALFHGYSYDQYTSLVAYDNGKAAENAFSIEYKTTHVKSQTDFETALNKAVKGAKPTAAFLNLETVLDYVETNLDQLMAQYNNYLPRVLVVSDNINSQAITTNQTAACDAASKLLSDWRRDRLQIKKQTVDCEAAPIVYSLVVDEKAKLCAGTDAYKAKYIMDPLITSSSQRNKQFQGDVDENITKICKNVKANTDCACYQDCETSCGQTSFWAASH</sequence>